<evidence type="ECO:0000256" key="11">
    <source>
        <dbReference type="RuleBase" id="RU369090"/>
    </source>
</evidence>
<dbReference type="InterPro" id="IPR017907">
    <property type="entry name" value="Znf_RING_CS"/>
</dbReference>
<evidence type="ECO:0000256" key="7">
    <source>
        <dbReference type="ARBA" id="ARBA00022786"/>
    </source>
</evidence>
<evidence type="ECO:0000259" key="13">
    <source>
        <dbReference type="PROSITE" id="PS50089"/>
    </source>
</evidence>
<keyword evidence="11" id="KW-0812">Transmembrane</keyword>
<dbReference type="Pfam" id="PF13923">
    <property type="entry name" value="zf-C3HC4_2"/>
    <property type="match status" value="1"/>
</dbReference>
<keyword evidence="7 11" id="KW-0833">Ubl conjugation pathway</keyword>
<dbReference type="GO" id="GO:0005789">
    <property type="term" value="C:endoplasmic reticulum membrane"/>
    <property type="evidence" value="ECO:0007669"/>
    <property type="project" value="UniProtKB-SubCell"/>
</dbReference>
<dbReference type="InterPro" id="IPR001841">
    <property type="entry name" value="Znf_RING"/>
</dbReference>
<comment type="function">
    <text evidence="11">E3 ubiquitin-protein ligase.</text>
</comment>
<dbReference type="GO" id="GO:0008270">
    <property type="term" value="F:zinc ion binding"/>
    <property type="evidence" value="ECO:0007669"/>
    <property type="project" value="UniProtKB-KW"/>
</dbReference>
<dbReference type="AlphaFoldDB" id="A0A7N0T8X3"/>
<keyword evidence="11" id="KW-0256">Endoplasmic reticulum</keyword>
<keyword evidence="11" id="KW-1133">Transmembrane helix</keyword>
<comment type="catalytic activity">
    <reaction evidence="1 11">
        <text>S-ubiquitinyl-[E2 ubiquitin-conjugating enzyme]-L-cysteine + [acceptor protein]-L-lysine = [E2 ubiquitin-conjugating enzyme]-L-cysteine + N(6)-ubiquitinyl-[acceptor protein]-L-lysine.</text>
        <dbReference type="EC" id="2.3.2.27"/>
    </reaction>
</comment>
<feature type="compositionally biased region" description="Basic and acidic residues" evidence="12">
    <location>
        <begin position="91"/>
        <end position="101"/>
    </location>
</feature>
<proteinExistence type="predicted"/>
<evidence type="ECO:0000256" key="2">
    <source>
        <dbReference type="ARBA" id="ARBA00004308"/>
    </source>
</evidence>
<dbReference type="PANTHER" id="PTHR12313">
    <property type="entry name" value="E3 UBIQUITIN-PROTEIN LIGASE RNF5-RELATED"/>
    <property type="match status" value="1"/>
</dbReference>
<dbReference type="CDD" id="cd16745">
    <property type="entry name" value="RING-HC_AtRMA-like"/>
    <property type="match status" value="1"/>
</dbReference>
<sequence length="236" mass="25604">MVSELGESTSTASQNPSCSSDGSNSNDTGDFECNICLDLAQDPIVTLCGHLFCWPCLYRWLHHHSYSQECPVCKALIQEEKLVPLYGRGKKREDPRSKPLPDMRIPNRPTGQRPETAEPPNANQYMPAGFDGMTGGGFAGGYVPAPTARLGNIALFTAFGGLFPSLFNIQIHSIPTATVYGTPSAGYPYPFPNIFHGGHGHGFAQTATRAPLGHDNLLKNLLFIIGFFVILAVICY</sequence>
<feature type="compositionally biased region" description="Low complexity" evidence="12">
    <location>
        <begin position="13"/>
        <end position="23"/>
    </location>
</feature>
<dbReference type="Proteomes" id="UP000594263">
    <property type="component" value="Unplaced"/>
</dbReference>
<evidence type="ECO:0000256" key="10">
    <source>
        <dbReference type="PROSITE-ProRule" id="PRU00175"/>
    </source>
</evidence>
<evidence type="ECO:0000313" key="15">
    <source>
        <dbReference type="Proteomes" id="UP000594263"/>
    </source>
</evidence>
<evidence type="ECO:0000256" key="9">
    <source>
        <dbReference type="ARBA" id="ARBA00023136"/>
    </source>
</evidence>
<dbReference type="GO" id="GO:0061630">
    <property type="term" value="F:ubiquitin protein ligase activity"/>
    <property type="evidence" value="ECO:0007669"/>
    <property type="project" value="UniProtKB-UniRule"/>
</dbReference>
<evidence type="ECO:0000256" key="6">
    <source>
        <dbReference type="ARBA" id="ARBA00022771"/>
    </source>
</evidence>
<evidence type="ECO:0000256" key="5">
    <source>
        <dbReference type="ARBA" id="ARBA00022723"/>
    </source>
</evidence>
<dbReference type="PROSITE" id="PS00518">
    <property type="entry name" value="ZF_RING_1"/>
    <property type="match status" value="1"/>
</dbReference>
<feature type="compositionally biased region" description="Polar residues" evidence="12">
    <location>
        <begin position="1"/>
        <end position="12"/>
    </location>
</feature>
<feature type="transmembrane region" description="Helical" evidence="11">
    <location>
        <begin position="217"/>
        <end position="235"/>
    </location>
</feature>
<keyword evidence="9 11" id="KW-0472">Membrane</keyword>
<accession>A0A7N0T8X3</accession>
<reference evidence="14" key="1">
    <citation type="submission" date="2021-01" db="UniProtKB">
        <authorList>
            <consortium name="EnsemblPlants"/>
        </authorList>
    </citation>
    <scope>IDENTIFICATION</scope>
</reference>
<dbReference type="Gene3D" id="3.30.40.10">
    <property type="entry name" value="Zinc/RING finger domain, C3HC4 (zinc finger)"/>
    <property type="match status" value="1"/>
</dbReference>
<name>A0A7N0T8X3_KALFE</name>
<evidence type="ECO:0000256" key="12">
    <source>
        <dbReference type="SAM" id="MobiDB-lite"/>
    </source>
</evidence>
<dbReference type="SMART" id="SM00184">
    <property type="entry name" value="RING"/>
    <property type="match status" value="1"/>
</dbReference>
<keyword evidence="5 11" id="KW-0479">Metal-binding</keyword>
<organism evidence="14 15">
    <name type="scientific">Kalanchoe fedtschenkoi</name>
    <name type="common">Lavender scallops</name>
    <name type="synonym">South American air plant</name>
    <dbReference type="NCBI Taxonomy" id="63787"/>
    <lineage>
        <taxon>Eukaryota</taxon>
        <taxon>Viridiplantae</taxon>
        <taxon>Streptophyta</taxon>
        <taxon>Embryophyta</taxon>
        <taxon>Tracheophyta</taxon>
        <taxon>Spermatophyta</taxon>
        <taxon>Magnoliopsida</taxon>
        <taxon>eudicotyledons</taxon>
        <taxon>Gunneridae</taxon>
        <taxon>Pentapetalae</taxon>
        <taxon>Saxifragales</taxon>
        <taxon>Crassulaceae</taxon>
        <taxon>Kalanchoe</taxon>
    </lineage>
</organism>
<keyword evidence="8 11" id="KW-0862">Zinc</keyword>
<dbReference type="EnsemblPlants" id="Kaladp0024s0882.1.v1.1">
    <property type="protein sequence ID" value="Kaladp0024s0882.1.v1.1.CDS.1"/>
    <property type="gene ID" value="Kaladp0024s0882.v1.1"/>
</dbReference>
<comment type="domain">
    <text evidence="11">The RING-type zinc finger domain is responsible for E3 ligase activity.</text>
</comment>
<feature type="region of interest" description="Disordered" evidence="12">
    <location>
        <begin position="87"/>
        <end position="122"/>
    </location>
</feature>
<keyword evidence="15" id="KW-1185">Reference proteome</keyword>
<dbReference type="GO" id="GO:0016567">
    <property type="term" value="P:protein ubiquitination"/>
    <property type="evidence" value="ECO:0007669"/>
    <property type="project" value="UniProtKB-UniPathway"/>
</dbReference>
<evidence type="ECO:0000256" key="8">
    <source>
        <dbReference type="ARBA" id="ARBA00022833"/>
    </source>
</evidence>
<dbReference type="UniPathway" id="UPA00143"/>
<evidence type="ECO:0000256" key="1">
    <source>
        <dbReference type="ARBA" id="ARBA00000900"/>
    </source>
</evidence>
<dbReference type="OMA" id="RSKRYPG"/>
<keyword evidence="4 11" id="KW-0808">Transferase</keyword>
<evidence type="ECO:0000256" key="3">
    <source>
        <dbReference type="ARBA" id="ARBA00004906"/>
    </source>
</evidence>
<dbReference type="InterPro" id="IPR045103">
    <property type="entry name" value="RNF5/RNF185-like"/>
</dbReference>
<protein>
    <recommendedName>
        <fullName evidence="11">E3 ubiquitin-protein ligase RMA</fullName>
        <ecNumber evidence="11">2.3.2.27</ecNumber>
    </recommendedName>
    <alternativeName>
        <fullName evidence="11">Protein RING membrane-anchor</fullName>
    </alternativeName>
    <alternativeName>
        <fullName evidence="11">RING-type E3 ubiquitin transferase RMA</fullName>
    </alternativeName>
</protein>
<keyword evidence="6 10" id="KW-0863">Zinc-finger</keyword>
<evidence type="ECO:0000256" key="4">
    <source>
        <dbReference type="ARBA" id="ARBA00022679"/>
    </source>
</evidence>
<feature type="domain" description="RING-type" evidence="13">
    <location>
        <begin position="33"/>
        <end position="74"/>
    </location>
</feature>
<dbReference type="GO" id="GO:0006511">
    <property type="term" value="P:ubiquitin-dependent protein catabolic process"/>
    <property type="evidence" value="ECO:0007669"/>
    <property type="project" value="UniProtKB-UniRule"/>
</dbReference>
<feature type="region of interest" description="Disordered" evidence="12">
    <location>
        <begin position="1"/>
        <end position="23"/>
    </location>
</feature>
<evidence type="ECO:0000313" key="14">
    <source>
        <dbReference type="EnsemblPlants" id="Kaladp0024s0882.1.v1.1.CDS.1"/>
    </source>
</evidence>
<dbReference type="SUPFAM" id="SSF57850">
    <property type="entry name" value="RING/U-box"/>
    <property type="match status" value="1"/>
</dbReference>
<dbReference type="InterPro" id="IPR013083">
    <property type="entry name" value="Znf_RING/FYVE/PHD"/>
</dbReference>
<dbReference type="Gramene" id="Kaladp0024s0882.1.v1.1">
    <property type="protein sequence ID" value="Kaladp0024s0882.1.v1.1.CDS.1"/>
    <property type="gene ID" value="Kaladp0024s0882.v1.1"/>
</dbReference>
<comment type="pathway">
    <text evidence="3 11">Protein modification; protein ubiquitination.</text>
</comment>
<comment type="subcellular location">
    <subcellularLocation>
        <location evidence="2">Endomembrane system</location>
    </subcellularLocation>
    <subcellularLocation>
        <location evidence="11">Endoplasmic reticulum membrane</location>
        <topology evidence="11">Single-pass type IV membrane protein</topology>
    </subcellularLocation>
</comment>
<dbReference type="EC" id="2.3.2.27" evidence="11"/>
<dbReference type="PROSITE" id="PS50089">
    <property type="entry name" value="ZF_RING_2"/>
    <property type="match status" value="1"/>
</dbReference>